<sequence length="122" mass="14221">MKGYVNKKKTRIRRYTKIRKKIRSNRDFRLVIHRTSKHIYAQIISCKTSFVLVCASTLEFRKLNINNIYTGNKISAKIIGKLIAERALIKGIKKVFFDRSGFKYHGRIEELAKSARVSGLIF</sequence>
<evidence type="ECO:0000256" key="4">
    <source>
        <dbReference type="ARBA" id="ARBA00022980"/>
    </source>
</evidence>
<dbReference type="EMBL" id="CP000263">
    <property type="protein sequence ID" value="ABJ90779.1"/>
    <property type="molecule type" value="Genomic_DNA"/>
</dbReference>
<evidence type="ECO:0000313" key="9">
    <source>
        <dbReference type="Proteomes" id="UP000000669"/>
    </source>
</evidence>
<dbReference type="HAMAP" id="MF_01337_B">
    <property type="entry name" value="Ribosomal_uL18_B"/>
    <property type="match status" value="1"/>
</dbReference>
<keyword evidence="9" id="KW-1185">Reference proteome</keyword>
<protein>
    <recommendedName>
        <fullName evidence="6 7">Large ribosomal subunit protein uL18</fullName>
    </recommendedName>
</protein>
<dbReference type="STRING" id="372461.BCc_325"/>
<organism evidence="8 9">
    <name type="scientific">Buchnera aphidicola subsp. Cinara cedri (strain Cc)</name>
    <dbReference type="NCBI Taxonomy" id="372461"/>
    <lineage>
        <taxon>Bacteria</taxon>
        <taxon>Pseudomonadati</taxon>
        <taxon>Pseudomonadota</taxon>
        <taxon>Gammaproteobacteria</taxon>
        <taxon>Enterobacterales</taxon>
        <taxon>Erwiniaceae</taxon>
        <taxon>Buchnera</taxon>
    </lineage>
</organism>
<dbReference type="RefSeq" id="WP_011672698.1">
    <property type="nucleotide sequence ID" value="NC_008513.1"/>
</dbReference>
<dbReference type="PANTHER" id="PTHR12899:SF3">
    <property type="entry name" value="LARGE RIBOSOMAL SUBUNIT PROTEIN UL18M"/>
    <property type="match status" value="1"/>
</dbReference>
<name>Q057C0_BUCCC</name>
<dbReference type="Pfam" id="PF00861">
    <property type="entry name" value="Ribosomal_L18p"/>
    <property type="match status" value="1"/>
</dbReference>
<dbReference type="GO" id="GO:0003735">
    <property type="term" value="F:structural constituent of ribosome"/>
    <property type="evidence" value="ECO:0007669"/>
    <property type="project" value="InterPro"/>
</dbReference>
<keyword evidence="3 7" id="KW-0694">RNA-binding</keyword>
<dbReference type="Proteomes" id="UP000000669">
    <property type="component" value="Chromosome"/>
</dbReference>
<dbReference type="InterPro" id="IPR057268">
    <property type="entry name" value="Ribosomal_L18"/>
</dbReference>
<dbReference type="GO" id="GO:0022625">
    <property type="term" value="C:cytosolic large ribosomal subunit"/>
    <property type="evidence" value="ECO:0007669"/>
    <property type="project" value="TreeGrafter"/>
</dbReference>
<keyword evidence="4 7" id="KW-0689">Ribosomal protein</keyword>
<dbReference type="PANTHER" id="PTHR12899">
    <property type="entry name" value="39S RIBOSOMAL PROTEIN L18, MITOCHONDRIAL"/>
    <property type="match status" value="1"/>
</dbReference>
<dbReference type="eggNOG" id="COG0256">
    <property type="taxonomic scope" value="Bacteria"/>
</dbReference>
<dbReference type="SUPFAM" id="SSF53137">
    <property type="entry name" value="Translational machinery components"/>
    <property type="match status" value="1"/>
</dbReference>
<evidence type="ECO:0000256" key="1">
    <source>
        <dbReference type="ARBA" id="ARBA00007116"/>
    </source>
</evidence>
<dbReference type="AlphaFoldDB" id="Q057C0"/>
<evidence type="ECO:0000256" key="2">
    <source>
        <dbReference type="ARBA" id="ARBA00022730"/>
    </source>
</evidence>
<accession>Q057C0</accession>
<evidence type="ECO:0000256" key="7">
    <source>
        <dbReference type="HAMAP-Rule" id="MF_01337"/>
    </source>
</evidence>
<comment type="subunit">
    <text evidence="7">Part of the 50S ribosomal subunit; part of the 5S rRNA/L5/L18/L25 subcomplex. Contacts the 5S and 23S rRNAs.</text>
</comment>
<dbReference type="GO" id="GO:0006412">
    <property type="term" value="P:translation"/>
    <property type="evidence" value="ECO:0007669"/>
    <property type="project" value="UniProtKB-UniRule"/>
</dbReference>
<dbReference type="OrthoDB" id="9810939at2"/>
<dbReference type="Gene3D" id="3.30.420.100">
    <property type="match status" value="1"/>
</dbReference>
<keyword evidence="5 7" id="KW-0687">Ribonucleoprotein</keyword>
<comment type="function">
    <text evidence="7">This is one of the proteins that bind and probably mediate the attachment of the 5S RNA into the large ribosomal subunit, where it forms part of the central protuberance.</text>
</comment>
<gene>
    <name evidence="7 8" type="primary">rplR</name>
    <name evidence="8" type="ordered locus">BCc_325</name>
</gene>
<dbReference type="InterPro" id="IPR004389">
    <property type="entry name" value="Ribosomal_uL18_bac-type"/>
</dbReference>
<dbReference type="InterPro" id="IPR005484">
    <property type="entry name" value="Ribosomal_uL18_bac/plant/anim"/>
</dbReference>
<proteinExistence type="inferred from homology"/>
<dbReference type="HOGENOM" id="CLU_098841_0_1_6"/>
<comment type="similarity">
    <text evidence="1 7">Belongs to the universal ribosomal protein uL18 family.</text>
</comment>
<keyword evidence="2 7" id="KW-0699">rRNA-binding</keyword>
<dbReference type="KEGG" id="bcc:BCc_325"/>
<evidence type="ECO:0000256" key="3">
    <source>
        <dbReference type="ARBA" id="ARBA00022884"/>
    </source>
</evidence>
<dbReference type="NCBIfam" id="TIGR00060">
    <property type="entry name" value="L18_bact"/>
    <property type="match status" value="1"/>
</dbReference>
<reference evidence="8 9" key="1">
    <citation type="journal article" date="2006" name="Science">
        <title>A small microbial genome: the end of a long symbiotic relationship?</title>
        <authorList>
            <person name="Perez-Brocal V."/>
            <person name="Gil R."/>
            <person name="Ramos S."/>
            <person name="Lamelas A."/>
            <person name="Postigo M."/>
            <person name="Michelena J.M."/>
            <person name="Silva F.J."/>
            <person name="Moya A."/>
            <person name="Latorre A."/>
        </authorList>
    </citation>
    <scope>NUCLEOTIDE SEQUENCE [LARGE SCALE GENOMIC DNA]</scope>
    <source>
        <strain evidence="9">Cc</strain>
    </source>
</reference>
<dbReference type="GO" id="GO:0008097">
    <property type="term" value="F:5S rRNA binding"/>
    <property type="evidence" value="ECO:0007669"/>
    <property type="project" value="TreeGrafter"/>
</dbReference>
<evidence type="ECO:0000256" key="6">
    <source>
        <dbReference type="ARBA" id="ARBA00035197"/>
    </source>
</evidence>
<dbReference type="FunFam" id="3.30.420.100:FF:000001">
    <property type="entry name" value="50S ribosomal protein L18"/>
    <property type="match status" value="1"/>
</dbReference>
<dbReference type="CDD" id="cd00432">
    <property type="entry name" value="Ribosomal_L18_L5e"/>
    <property type="match status" value="1"/>
</dbReference>
<evidence type="ECO:0000256" key="5">
    <source>
        <dbReference type="ARBA" id="ARBA00023274"/>
    </source>
</evidence>
<evidence type="ECO:0000313" key="8">
    <source>
        <dbReference type="EMBL" id="ABJ90779.1"/>
    </source>
</evidence>